<keyword evidence="2" id="KW-1185">Reference proteome</keyword>
<reference evidence="1 2" key="1">
    <citation type="submission" date="2020-01" db="EMBL/GenBank/DDBJ databases">
        <title>Patterns of diversity and host range of bacteriophage communities associated with bean-nodulatin bacteria.</title>
        <authorList>
            <person name="Vann Cauwenberghe J."/>
            <person name="Santamaria R.I."/>
            <person name="Bustos P."/>
            <person name="Juarez S."/>
            <person name="Gonzalez V."/>
        </authorList>
    </citation>
    <scope>NUCLEOTIDE SEQUENCE [LARGE SCALE GENOMIC DNA]</scope>
    <source>
        <strain evidence="2">RHph</strain>
    </source>
</reference>
<organism evidence="1 2">
    <name type="scientific">Rhizobium phage RHph_Y65</name>
    <dbReference type="NCBI Taxonomy" id="2509785"/>
    <lineage>
        <taxon>Viruses</taxon>
        <taxon>Duplodnaviria</taxon>
        <taxon>Heunggongvirae</taxon>
        <taxon>Uroviricota</taxon>
        <taxon>Caudoviricetes</taxon>
        <taxon>Kleczkowskaviridae</taxon>
        <taxon>Cuauhnahuacvirus</taxon>
        <taxon>Cuauhnahuacvirus Y65</taxon>
    </lineage>
</organism>
<gene>
    <name evidence="1" type="ORF">EVB97_150</name>
</gene>
<dbReference type="Proteomes" id="UP000655883">
    <property type="component" value="Segment"/>
</dbReference>
<name>A0A7S5UWT6_9CAUD</name>
<accession>A0A7S5UWT6</accession>
<evidence type="ECO:0000313" key="1">
    <source>
        <dbReference type="EMBL" id="QIG72708.1"/>
    </source>
</evidence>
<sequence>MSDQTEEKLLERSEYYKVEVRTWHLHDIGIQHEVNEDVWNDSIWHLLPDSPMNVYSDKDEAIDVFRRLITEAYIPSDDIRVTRIIHEVLDIE</sequence>
<proteinExistence type="predicted"/>
<protein>
    <submittedName>
        <fullName evidence="1">Uncharacterized protein</fullName>
    </submittedName>
</protein>
<dbReference type="EMBL" id="MN988525">
    <property type="protein sequence ID" value="QIG72708.1"/>
    <property type="molecule type" value="Genomic_DNA"/>
</dbReference>
<evidence type="ECO:0000313" key="2">
    <source>
        <dbReference type="Proteomes" id="UP000655883"/>
    </source>
</evidence>